<dbReference type="SUPFAM" id="SSF46689">
    <property type="entry name" value="Homeodomain-like"/>
    <property type="match status" value="1"/>
</dbReference>
<dbReference type="AlphaFoldDB" id="A0A0R2B1Q6"/>
<dbReference type="PANTHER" id="PTHR43479:SF11">
    <property type="entry name" value="ACREF_ENVCD OPERON REPRESSOR-RELATED"/>
    <property type="match status" value="1"/>
</dbReference>
<evidence type="ECO:0000256" key="1">
    <source>
        <dbReference type="ARBA" id="ARBA00023125"/>
    </source>
</evidence>
<dbReference type="PANTHER" id="PTHR43479">
    <property type="entry name" value="ACREF/ENVCD OPERON REPRESSOR-RELATED"/>
    <property type="match status" value="1"/>
</dbReference>
<reference evidence="4 5" key="1">
    <citation type="journal article" date="2015" name="Genome Announc.">
        <title>Expanding the biotechnology potential of lactobacilli through comparative genomics of 213 strains and associated genera.</title>
        <authorList>
            <person name="Sun Z."/>
            <person name="Harris H.M."/>
            <person name="McCann A."/>
            <person name="Guo C."/>
            <person name="Argimon S."/>
            <person name="Zhang W."/>
            <person name="Yang X."/>
            <person name="Jeffery I.B."/>
            <person name="Cooney J.C."/>
            <person name="Kagawa T.F."/>
            <person name="Liu W."/>
            <person name="Song Y."/>
            <person name="Salvetti E."/>
            <person name="Wrobel A."/>
            <person name="Rasinkangas P."/>
            <person name="Parkhill J."/>
            <person name="Rea M.C."/>
            <person name="O'Sullivan O."/>
            <person name="Ritari J."/>
            <person name="Douillard F.P."/>
            <person name="Paul Ross R."/>
            <person name="Yang R."/>
            <person name="Briner A.E."/>
            <person name="Felis G.E."/>
            <person name="de Vos W.M."/>
            <person name="Barrangou R."/>
            <person name="Klaenhammer T.R."/>
            <person name="Caufield P.W."/>
            <person name="Cui Y."/>
            <person name="Zhang H."/>
            <person name="O'Toole P.W."/>
        </authorList>
    </citation>
    <scope>NUCLEOTIDE SEQUENCE [LARGE SCALE GENOMIC DNA]</scope>
    <source>
        <strain evidence="4 5">DSM 23927</strain>
    </source>
</reference>
<proteinExistence type="predicted"/>
<evidence type="ECO:0000259" key="3">
    <source>
        <dbReference type="PROSITE" id="PS50977"/>
    </source>
</evidence>
<feature type="DNA-binding region" description="H-T-H motif" evidence="2">
    <location>
        <begin position="34"/>
        <end position="53"/>
    </location>
</feature>
<protein>
    <submittedName>
        <fullName evidence="4">Transcriptional regulator</fullName>
    </submittedName>
</protein>
<comment type="caution">
    <text evidence="4">The sequence shown here is derived from an EMBL/GenBank/DDBJ whole genome shotgun (WGS) entry which is preliminary data.</text>
</comment>
<evidence type="ECO:0000313" key="4">
    <source>
        <dbReference type="EMBL" id="KRM72965.1"/>
    </source>
</evidence>
<dbReference type="Gene3D" id="1.10.357.10">
    <property type="entry name" value="Tetracycline Repressor, domain 2"/>
    <property type="match status" value="1"/>
</dbReference>
<sequence length="219" mass="25204">MPKSTFFNLPIEKQNRLLEAARIEFSKQPFADVPISNIIRRAEIPRGSFYQYFEDKEDLYFYLISTQRKAEDDRLKQLLTANDGDYFKTMAANFNALIDDMVSGPNADLYRQMFLHMSYHGVSRLAPGPVPDHEPDSRSEQLTYLYEHMNLASLRVKNLADFKMLLGQTVGIYAQTVGHFLAHQAHGEHIAVTELKSRLEQQLNWFQYGVATKEGGKHV</sequence>
<dbReference type="PATRIC" id="fig|1423727.3.peg.682"/>
<dbReference type="PROSITE" id="PS50977">
    <property type="entry name" value="HTH_TETR_2"/>
    <property type="match status" value="1"/>
</dbReference>
<dbReference type="EMBL" id="AYZQ01000001">
    <property type="protein sequence ID" value="KRM72965.1"/>
    <property type="molecule type" value="Genomic_DNA"/>
</dbReference>
<dbReference type="InterPro" id="IPR001647">
    <property type="entry name" value="HTH_TetR"/>
</dbReference>
<organism evidence="4 5">
    <name type="scientific">Lacticaseibacillus brantae DSM 23927</name>
    <dbReference type="NCBI Taxonomy" id="1423727"/>
    <lineage>
        <taxon>Bacteria</taxon>
        <taxon>Bacillati</taxon>
        <taxon>Bacillota</taxon>
        <taxon>Bacilli</taxon>
        <taxon>Lactobacillales</taxon>
        <taxon>Lactobacillaceae</taxon>
        <taxon>Lacticaseibacillus</taxon>
    </lineage>
</organism>
<dbReference type="RefSeq" id="WP_057893971.1">
    <property type="nucleotide sequence ID" value="NZ_AYZQ01000001.1"/>
</dbReference>
<accession>A0A0R2B1Q6</accession>
<name>A0A0R2B1Q6_9LACO</name>
<gene>
    <name evidence="4" type="ORF">FC34_GL000679</name>
</gene>
<dbReference type="Pfam" id="PF17924">
    <property type="entry name" value="TetR_C_19"/>
    <property type="match status" value="1"/>
</dbReference>
<dbReference type="InterPro" id="IPR050624">
    <property type="entry name" value="HTH-type_Tx_Regulator"/>
</dbReference>
<dbReference type="InterPro" id="IPR009057">
    <property type="entry name" value="Homeodomain-like_sf"/>
</dbReference>
<dbReference type="Pfam" id="PF00440">
    <property type="entry name" value="TetR_N"/>
    <property type="match status" value="1"/>
</dbReference>
<evidence type="ECO:0000256" key="2">
    <source>
        <dbReference type="PROSITE-ProRule" id="PRU00335"/>
    </source>
</evidence>
<feature type="domain" description="HTH tetR-type" evidence="3">
    <location>
        <begin position="11"/>
        <end position="71"/>
    </location>
</feature>
<keyword evidence="1 2" id="KW-0238">DNA-binding</keyword>
<dbReference type="Proteomes" id="UP000051672">
    <property type="component" value="Unassembled WGS sequence"/>
</dbReference>
<dbReference type="STRING" id="1423727.FC34_GL000679"/>
<dbReference type="GO" id="GO:0003677">
    <property type="term" value="F:DNA binding"/>
    <property type="evidence" value="ECO:0007669"/>
    <property type="project" value="UniProtKB-UniRule"/>
</dbReference>
<evidence type="ECO:0000313" key="5">
    <source>
        <dbReference type="Proteomes" id="UP000051672"/>
    </source>
</evidence>
<keyword evidence="5" id="KW-1185">Reference proteome</keyword>